<feature type="transmembrane region" description="Helical" evidence="1">
    <location>
        <begin position="12"/>
        <end position="36"/>
    </location>
</feature>
<reference evidence="2 3" key="1">
    <citation type="submission" date="2014-07" db="EMBL/GenBank/DDBJ databases">
        <title>Unique and conserved regions in Vibrio harveyi and related species in comparison with the shrimp pathogen Vibrio harveyi CAIM 1792.</title>
        <authorList>
            <person name="Espinoza-Valles I."/>
            <person name="Vora G."/>
            <person name="Leekitcharoenphon P."/>
            <person name="Ussery D."/>
            <person name="Hoj L."/>
            <person name="Gomez-Gil B."/>
        </authorList>
    </citation>
    <scope>NUCLEOTIDE SEQUENCE [LARGE SCALE GENOMIC DNA]</scope>
    <source>
        <strain evidence="3">CAIM 1854 / LMG 25443</strain>
    </source>
</reference>
<organism evidence="2 3">
    <name type="scientific">Vibrio owensii CAIM 1854 = LMG 25443</name>
    <dbReference type="NCBI Taxonomy" id="1229493"/>
    <lineage>
        <taxon>Bacteria</taxon>
        <taxon>Pseudomonadati</taxon>
        <taxon>Pseudomonadota</taxon>
        <taxon>Gammaproteobacteria</taxon>
        <taxon>Vibrionales</taxon>
        <taxon>Vibrionaceae</taxon>
        <taxon>Vibrio</taxon>
    </lineage>
</organism>
<sequence length="90" mass="10359">MAFKHYLRELLGLTIVVSVVFGVLSILLDFCALAALCEHQENIAHIFFHESFYFVAFLIPPYFLWKVINRPDLVAATEDYQVSKLGLERP</sequence>
<name>A0A0C1ZCU3_9VIBR</name>
<proteinExistence type="predicted"/>
<dbReference type="AlphaFoldDB" id="A0A0C1ZCU3"/>
<gene>
    <name evidence="2" type="ORF">H735_23355</name>
</gene>
<keyword evidence="2" id="KW-0808">Transferase</keyword>
<keyword evidence="1" id="KW-0472">Membrane</keyword>
<evidence type="ECO:0000313" key="3">
    <source>
        <dbReference type="Proteomes" id="UP000031586"/>
    </source>
</evidence>
<evidence type="ECO:0000313" key="2">
    <source>
        <dbReference type="EMBL" id="KIF50801.1"/>
    </source>
</evidence>
<dbReference type="Proteomes" id="UP000031586">
    <property type="component" value="Unassembled WGS sequence"/>
</dbReference>
<dbReference type="EMBL" id="JPRD01000048">
    <property type="protein sequence ID" value="KIF50801.1"/>
    <property type="molecule type" value="Genomic_DNA"/>
</dbReference>
<accession>A0A0C1ZCU3</accession>
<keyword evidence="1" id="KW-1133">Transmembrane helix</keyword>
<protein>
    <submittedName>
        <fullName evidence="2">D-fructose-6-phosphate amidotransferase</fullName>
    </submittedName>
</protein>
<evidence type="ECO:0000256" key="1">
    <source>
        <dbReference type="SAM" id="Phobius"/>
    </source>
</evidence>
<feature type="transmembrane region" description="Helical" evidence="1">
    <location>
        <begin position="42"/>
        <end position="65"/>
    </location>
</feature>
<dbReference type="GO" id="GO:0016740">
    <property type="term" value="F:transferase activity"/>
    <property type="evidence" value="ECO:0007669"/>
    <property type="project" value="UniProtKB-KW"/>
</dbReference>
<dbReference type="RefSeq" id="WP_020193979.1">
    <property type="nucleotide sequence ID" value="NZ_BAOH01000002.1"/>
</dbReference>
<comment type="caution">
    <text evidence="2">The sequence shown here is derived from an EMBL/GenBank/DDBJ whole genome shotgun (WGS) entry which is preliminary data.</text>
</comment>
<keyword evidence="1" id="KW-0812">Transmembrane</keyword>
<dbReference type="PATRIC" id="fig|1229493.5.peg.4075"/>